<dbReference type="InParanoid" id="A0A1Y2G1L4"/>
<dbReference type="InterPro" id="IPR015943">
    <property type="entry name" value="WD40/YVTN_repeat-like_dom_sf"/>
</dbReference>
<dbReference type="PROSITE" id="PS50896">
    <property type="entry name" value="LISH"/>
    <property type="match status" value="1"/>
</dbReference>
<feature type="region of interest" description="Disordered" evidence="9">
    <location>
        <begin position="75"/>
        <end position="94"/>
    </location>
</feature>
<keyword evidence="5" id="KW-0508">mRNA splicing</keyword>
<dbReference type="GO" id="GO:0016607">
    <property type="term" value="C:nuclear speck"/>
    <property type="evidence" value="ECO:0007669"/>
    <property type="project" value="UniProtKB-SubCell"/>
</dbReference>
<reference evidence="11 12" key="1">
    <citation type="submission" date="2016-07" db="EMBL/GenBank/DDBJ databases">
        <title>Pervasive Adenine N6-methylation of Active Genes in Fungi.</title>
        <authorList>
            <consortium name="DOE Joint Genome Institute"/>
            <person name="Mondo S.J."/>
            <person name="Dannebaum R.O."/>
            <person name="Kuo R.C."/>
            <person name="Labutti K."/>
            <person name="Haridas S."/>
            <person name="Kuo A."/>
            <person name="Salamov A."/>
            <person name="Ahrendt S.R."/>
            <person name="Lipzen A."/>
            <person name="Sullivan W."/>
            <person name="Andreopoulos W.B."/>
            <person name="Clum A."/>
            <person name="Lindquist E."/>
            <person name="Daum C."/>
            <person name="Ramamoorthy G.K."/>
            <person name="Gryganskyi A."/>
            <person name="Culley D."/>
            <person name="Magnuson J.K."/>
            <person name="James T.Y."/>
            <person name="O'Malley M.A."/>
            <person name="Stajich J.E."/>
            <person name="Spatafora J.W."/>
            <person name="Visel A."/>
            <person name="Grigoriev I.V."/>
        </authorList>
    </citation>
    <scope>NUCLEOTIDE SEQUENCE [LARGE SCALE GENOMIC DNA]</scope>
    <source>
        <strain evidence="11 12">62-1032</strain>
    </source>
</reference>
<dbReference type="InterPro" id="IPR006594">
    <property type="entry name" value="LisH"/>
</dbReference>
<feature type="repeat" description="WD" evidence="8">
    <location>
        <begin position="575"/>
        <end position="616"/>
    </location>
</feature>
<evidence type="ECO:0000256" key="1">
    <source>
        <dbReference type="ARBA" id="ARBA00004324"/>
    </source>
</evidence>
<evidence type="ECO:0000313" key="11">
    <source>
        <dbReference type="EMBL" id="ORY89421.1"/>
    </source>
</evidence>
<sequence>MDDEGNSTPRPSKSKVILPNLGHELPNPLRFDSYAQPGPSNLSSRVPSTASSVAGSVVNHPARKPLTRRQQLLQRARAHENAGSPLSGIGSEALQSQNPQIKEDILRLIEQYLGEEGYLATKLVLHDEANLKAKERGDRQVQGKNLKRAIMEGDWAEVDLIVSKGPLVRTQNALLYSLYKQQFLEHIEYRELQKAFTLLNKRLKPLEHFQPTPNEFKDLCYLLSAKSVHDAPSFKNWEGVTAARERLVEAFGKMVEGEREEREENVFVPPNRLVTMLEQAVSYQIELSRYRPKDVPVIHSLLQDYTPFVVPNSIANVLEGHTANIKAVRFMGAEGKQLVSGSSDNTVRIWDTSTSNCTTIMRGHRSRIWDVDATTNGDRIASASGDRTVKVWNWQAEEELQRCATTLEGNLGDVYAARWHPMGNHIATGGYDKIVRLFDVESGTILKTFTGHSLSISSVMFNPLGNLIVSGSKDSNVRFWDSVSGLCIRTLNAQLGEVTSVDMSDSYLLTNSRDNSVRLWDVRMLRPLRRFKAHSNTSQNFIRASFAHSSLLVSGSEDGVLYMWDRESSEVLQTLEGHDGIVYGAVWNDKQSLLASYGSDAKIRTWEFDERKDFEFED</sequence>
<dbReference type="Proteomes" id="UP000193467">
    <property type="component" value="Unassembled WGS sequence"/>
</dbReference>
<feature type="repeat" description="WD" evidence="8">
    <location>
        <begin position="318"/>
        <end position="360"/>
    </location>
</feature>
<dbReference type="InterPro" id="IPR001680">
    <property type="entry name" value="WD40_rpt"/>
</dbReference>
<comment type="caution">
    <text evidence="11">The sequence shown here is derived from an EMBL/GenBank/DDBJ whole genome shotgun (WGS) entry which is preliminary data.</text>
</comment>
<dbReference type="CDD" id="cd00200">
    <property type="entry name" value="WD40"/>
    <property type="match status" value="1"/>
</dbReference>
<feature type="compositionally biased region" description="Polar residues" evidence="9">
    <location>
        <begin position="38"/>
        <end position="48"/>
    </location>
</feature>
<dbReference type="EMBL" id="MCGR01000006">
    <property type="protein sequence ID" value="ORY89421.1"/>
    <property type="molecule type" value="Genomic_DNA"/>
</dbReference>
<dbReference type="PROSITE" id="PS50082">
    <property type="entry name" value="WD_REPEATS_2"/>
    <property type="match status" value="7"/>
</dbReference>
<keyword evidence="12" id="KW-1185">Reference proteome</keyword>
<keyword evidence="2 8" id="KW-0853">WD repeat</keyword>
<organism evidence="11 12">
    <name type="scientific">Leucosporidium creatinivorum</name>
    <dbReference type="NCBI Taxonomy" id="106004"/>
    <lineage>
        <taxon>Eukaryota</taxon>
        <taxon>Fungi</taxon>
        <taxon>Dikarya</taxon>
        <taxon>Basidiomycota</taxon>
        <taxon>Pucciniomycotina</taxon>
        <taxon>Microbotryomycetes</taxon>
        <taxon>Leucosporidiales</taxon>
        <taxon>Leucosporidium</taxon>
    </lineage>
</organism>
<dbReference type="PANTHER" id="PTHR22848">
    <property type="entry name" value="WD40 REPEAT PROTEIN"/>
    <property type="match status" value="1"/>
</dbReference>
<dbReference type="PROSITE" id="PS50897">
    <property type="entry name" value="CTLH"/>
    <property type="match status" value="1"/>
</dbReference>
<keyword evidence="3" id="KW-0507">mRNA processing</keyword>
<feature type="repeat" description="WD" evidence="8">
    <location>
        <begin position="549"/>
        <end position="574"/>
    </location>
</feature>
<feature type="region of interest" description="Disordered" evidence="9">
    <location>
        <begin position="1"/>
        <end position="48"/>
    </location>
</feature>
<feature type="repeat" description="WD" evidence="8">
    <location>
        <begin position="407"/>
        <end position="448"/>
    </location>
</feature>
<feature type="domain" description="CTLH" evidence="10">
    <location>
        <begin position="144"/>
        <end position="194"/>
    </location>
</feature>
<dbReference type="InterPro" id="IPR020472">
    <property type="entry name" value="WD40_PAC1"/>
</dbReference>
<dbReference type="OrthoDB" id="674604at2759"/>
<dbReference type="PRINTS" id="PR00320">
    <property type="entry name" value="GPROTEINBRPT"/>
</dbReference>
<dbReference type="Gene3D" id="2.130.10.10">
    <property type="entry name" value="YVTN repeat-like/Quinoprotein amine dehydrogenase"/>
    <property type="match status" value="2"/>
</dbReference>
<dbReference type="STRING" id="106004.A0A1Y2G1L4"/>
<dbReference type="PROSITE" id="PS50294">
    <property type="entry name" value="WD_REPEATS_REGION"/>
    <property type="match status" value="6"/>
</dbReference>
<feature type="compositionally biased region" description="Polar residues" evidence="9">
    <location>
        <begin position="1"/>
        <end position="11"/>
    </location>
</feature>
<protein>
    <recommendedName>
        <fullName evidence="7">WD40 repeat-containing protein SMU1</fullName>
    </recommendedName>
</protein>
<dbReference type="InterPro" id="IPR006595">
    <property type="entry name" value="CTLH_C"/>
</dbReference>
<evidence type="ECO:0000313" key="12">
    <source>
        <dbReference type="Proteomes" id="UP000193467"/>
    </source>
</evidence>
<name>A0A1Y2G1L4_9BASI</name>
<evidence type="ECO:0000256" key="4">
    <source>
        <dbReference type="ARBA" id="ARBA00022737"/>
    </source>
</evidence>
<dbReference type="Pfam" id="PF00400">
    <property type="entry name" value="WD40"/>
    <property type="match status" value="7"/>
</dbReference>
<evidence type="ECO:0000256" key="8">
    <source>
        <dbReference type="PROSITE-ProRule" id="PRU00221"/>
    </source>
</evidence>
<feature type="repeat" description="WD" evidence="8">
    <location>
        <begin position="491"/>
        <end position="530"/>
    </location>
</feature>
<dbReference type="FunCoup" id="A0A1Y2G1L4">
    <property type="interactions" value="248"/>
</dbReference>
<evidence type="ECO:0000256" key="9">
    <source>
        <dbReference type="SAM" id="MobiDB-lite"/>
    </source>
</evidence>
<feature type="repeat" description="WD" evidence="8">
    <location>
        <begin position="449"/>
        <end position="490"/>
    </location>
</feature>
<evidence type="ECO:0000256" key="6">
    <source>
        <dbReference type="ARBA" id="ARBA00025801"/>
    </source>
</evidence>
<comment type="subcellular location">
    <subcellularLocation>
        <location evidence="1">Nucleus speckle</location>
    </subcellularLocation>
</comment>
<proteinExistence type="inferred from homology"/>
<dbReference type="AlphaFoldDB" id="A0A1Y2G1L4"/>
<comment type="similarity">
    <text evidence="6">Belongs to the WD repeat SMU1 family.</text>
</comment>
<evidence type="ECO:0000259" key="10">
    <source>
        <dbReference type="PROSITE" id="PS50897"/>
    </source>
</evidence>
<evidence type="ECO:0000256" key="7">
    <source>
        <dbReference type="ARBA" id="ARBA00026184"/>
    </source>
</evidence>
<evidence type="ECO:0000256" key="5">
    <source>
        <dbReference type="ARBA" id="ARBA00023187"/>
    </source>
</evidence>
<dbReference type="PROSITE" id="PS00678">
    <property type="entry name" value="WD_REPEATS_1"/>
    <property type="match status" value="1"/>
</dbReference>
<dbReference type="SMART" id="SM00320">
    <property type="entry name" value="WD40"/>
    <property type="match status" value="7"/>
</dbReference>
<dbReference type="InterPro" id="IPR045184">
    <property type="entry name" value="SMU1"/>
</dbReference>
<dbReference type="InterPro" id="IPR036322">
    <property type="entry name" value="WD40_repeat_dom_sf"/>
</dbReference>
<evidence type="ECO:0000256" key="2">
    <source>
        <dbReference type="ARBA" id="ARBA00022574"/>
    </source>
</evidence>
<keyword evidence="4" id="KW-0677">Repeat</keyword>
<feature type="repeat" description="WD" evidence="8">
    <location>
        <begin position="361"/>
        <end position="402"/>
    </location>
</feature>
<evidence type="ECO:0000256" key="3">
    <source>
        <dbReference type="ARBA" id="ARBA00022664"/>
    </source>
</evidence>
<dbReference type="GO" id="GO:0000398">
    <property type="term" value="P:mRNA splicing, via spliceosome"/>
    <property type="evidence" value="ECO:0007669"/>
    <property type="project" value="InterPro"/>
</dbReference>
<dbReference type="InterPro" id="IPR019775">
    <property type="entry name" value="WD40_repeat_CS"/>
</dbReference>
<accession>A0A1Y2G1L4</accession>
<gene>
    <name evidence="11" type="ORF">BCR35DRAFT_300601</name>
</gene>
<dbReference type="SUPFAM" id="SSF50978">
    <property type="entry name" value="WD40 repeat-like"/>
    <property type="match status" value="1"/>
</dbReference>